<evidence type="ECO:0000313" key="3">
    <source>
        <dbReference type="Proteomes" id="UP001633002"/>
    </source>
</evidence>
<dbReference type="AlphaFoldDB" id="A0ABD3H7W7"/>
<reference evidence="2 3" key="1">
    <citation type="submission" date="2024-09" db="EMBL/GenBank/DDBJ databases">
        <title>Chromosome-scale assembly of Riccia sorocarpa.</title>
        <authorList>
            <person name="Paukszto L."/>
        </authorList>
    </citation>
    <scope>NUCLEOTIDE SEQUENCE [LARGE SCALE GENOMIC DNA]</scope>
    <source>
        <strain evidence="2">LP-2024</strain>
        <tissue evidence="2">Aerial parts of the thallus</tissue>
    </source>
</reference>
<evidence type="ECO:0000313" key="2">
    <source>
        <dbReference type="EMBL" id="KAL3686624.1"/>
    </source>
</evidence>
<protein>
    <submittedName>
        <fullName evidence="2">Uncharacterized protein</fullName>
    </submittedName>
</protein>
<keyword evidence="3" id="KW-1185">Reference proteome</keyword>
<dbReference type="EMBL" id="JBJQOH010000005">
    <property type="protein sequence ID" value="KAL3686624.1"/>
    <property type="molecule type" value="Genomic_DNA"/>
</dbReference>
<evidence type="ECO:0000256" key="1">
    <source>
        <dbReference type="SAM" id="MobiDB-lite"/>
    </source>
</evidence>
<feature type="region of interest" description="Disordered" evidence="1">
    <location>
        <begin position="229"/>
        <end position="306"/>
    </location>
</feature>
<accession>A0ABD3H7W7</accession>
<gene>
    <name evidence="2" type="ORF">R1sor_009198</name>
</gene>
<feature type="compositionally biased region" description="Acidic residues" evidence="1">
    <location>
        <begin position="297"/>
        <end position="306"/>
    </location>
</feature>
<name>A0ABD3H7W7_9MARC</name>
<organism evidence="2 3">
    <name type="scientific">Riccia sorocarpa</name>
    <dbReference type="NCBI Taxonomy" id="122646"/>
    <lineage>
        <taxon>Eukaryota</taxon>
        <taxon>Viridiplantae</taxon>
        <taxon>Streptophyta</taxon>
        <taxon>Embryophyta</taxon>
        <taxon>Marchantiophyta</taxon>
        <taxon>Marchantiopsida</taxon>
        <taxon>Marchantiidae</taxon>
        <taxon>Marchantiales</taxon>
        <taxon>Ricciaceae</taxon>
        <taxon>Riccia</taxon>
    </lineage>
</organism>
<dbReference type="Proteomes" id="UP001633002">
    <property type="component" value="Unassembled WGS sequence"/>
</dbReference>
<comment type="caution">
    <text evidence="2">The sequence shown here is derived from an EMBL/GenBank/DDBJ whole genome shotgun (WGS) entry which is preliminary data.</text>
</comment>
<feature type="compositionally biased region" description="Basic and acidic residues" evidence="1">
    <location>
        <begin position="243"/>
        <end position="252"/>
    </location>
</feature>
<sequence length="306" mass="34855">MVAAYILSFVEITVTRDTQHAIEEAEEKKLGKALTPKQKKDMSEMKIKEICGPWYNSVFKYATIVNPQLGPKFLATVRELHNLLARQPKAERDAVYNVGVDRVKAFASAGIHKNLKIELLKARYSNADVKERYHHPVNNDVETDIRPWLAQWSLWSLSTLSEWELKNSPWWLEQLCPDKEIAFVADAEEICWQRLKKEEEPYFVAKGKIAEADTATQLEEAKSLEPSRKLDGLVLDTSRTKKQKDAKQKEDETVTEGGTPPGKTAETKNPGSGRSSRSKSKVVQDDKQRKSRRKKDEEDDEVSANT</sequence>
<proteinExistence type="predicted"/>